<dbReference type="PANTHER" id="PTHR46082">
    <property type="entry name" value="ATP/GTP-BINDING PROTEIN-RELATED"/>
    <property type="match status" value="1"/>
</dbReference>
<feature type="compositionally biased region" description="Low complexity" evidence="1">
    <location>
        <begin position="11"/>
        <end position="25"/>
    </location>
</feature>
<dbReference type="SUPFAM" id="SSF48452">
    <property type="entry name" value="TPR-like"/>
    <property type="match status" value="2"/>
</dbReference>
<evidence type="ECO:0000313" key="3">
    <source>
        <dbReference type="EMBL" id="KAJ7732343.1"/>
    </source>
</evidence>
<reference evidence="3" key="1">
    <citation type="submission" date="2023-03" db="EMBL/GenBank/DDBJ databases">
        <title>Massive genome expansion in bonnet fungi (Mycena s.s.) driven by repeated elements and novel gene families across ecological guilds.</title>
        <authorList>
            <consortium name="Lawrence Berkeley National Laboratory"/>
            <person name="Harder C.B."/>
            <person name="Miyauchi S."/>
            <person name="Viragh M."/>
            <person name="Kuo A."/>
            <person name="Thoen E."/>
            <person name="Andreopoulos B."/>
            <person name="Lu D."/>
            <person name="Skrede I."/>
            <person name="Drula E."/>
            <person name="Henrissat B."/>
            <person name="Morin E."/>
            <person name="Kohler A."/>
            <person name="Barry K."/>
            <person name="LaButti K."/>
            <person name="Morin E."/>
            <person name="Salamov A."/>
            <person name="Lipzen A."/>
            <person name="Mereny Z."/>
            <person name="Hegedus B."/>
            <person name="Baldrian P."/>
            <person name="Stursova M."/>
            <person name="Weitz H."/>
            <person name="Taylor A."/>
            <person name="Grigoriev I.V."/>
            <person name="Nagy L.G."/>
            <person name="Martin F."/>
            <person name="Kauserud H."/>
        </authorList>
    </citation>
    <scope>NUCLEOTIDE SEQUENCE</scope>
    <source>
        <strain evidence="3">CBHHK188m</strain>
    </source>
</reference>
<dbReference type="InterPro" id="IPR056681">
    <property type="entry name" value="DUF7779"/>
</dbReference>
<feature type="domain" description="DUF7779" evidence="2">
    <location>
        <begin position="371"/>
        <end position="475"/>
    </location>
</feature>
<name>A0AAD7MTI5_9AGAR</name>
<dbReference type="Proteomes" id="UP001215280">
    <property type="component" value="Unassembled WGS sequence"/>
</dbReference>
<dbReference type="Pfam" id="PF25000">
    <property type="entry name" value="DUF7779"/>
    <property type="match status" value="1"/>
</dbReference>
<dbReference type="InterPro" id="IPR053137">
    <property type="entry name" value="NLR-like"/>
</dbReference>
<accession>A0AAD7MTI5</accession>
<dbReference type="InterPro" id="IPR027417">
    <property type="entry name" value="P-loop_NTPase"/>
</dbReference>
<dbReference type="Gene3D" id="1.25.40.10">
    <property type="entry name" value="Tetratricopeptide repeat domain"/>
    <property type="match status" value="2"/>
</dbReference>
<dbReference type="AlphaFoldDB" id="A0AAD7MTI5"/>
<feature type="region of interest" description="Disordered" evidence="1">
    <location>
        <begin position="1"/>
        <end position="32"/>
    </location>
</feature>
<sequence length="828" mass="92643">MSTRTPRNTGPSSAASKKASSAKAPSESKSRPDWLGTSLLAAKTIAAGGEMLPFPYVKGAFEIAVIVLETVEDILNVIEPLQKKGHHGFHSHFKEMIKLSSTADQIAGYQKWIQTLRLNFVLTATIDTNFQVNKLTVMRSDVAIPQVAQSINNCPPPSKIFHGRQIILDKMQAYFNQDGGKQHIFLLHGLGGAGKTQITLKFIQESSHTTDTLDAALKNIAVTKNVGDTPQDALRWLAGQCNDWLVFFDNADDPKIDLNSYFPRCSHGNIVITSRNPGLCVHAGLHSPVSDMEEADAVELLLKSAAQETTLSNREIATEIVKALWYLPLAIIQAGAFVAKSGALNNYLALEKPGQSHDDYAWTVYTTWEISFKQLSPLAARLLQLCSFLHHQGISEKMFSNASTYRFKPTGPSKEELKKPWQFITQFLGPTGVWDCVRFMDVTTELRAYSLINFNMETGTFSIHPLVHSWSKSILADQQEYCYSTIAIIGMSIATMTREYLQLASLWLLPNVDALLQGGTHTTPDFNYEYGRVYYSSRRLQSAAELYNILLMKQREILGEDHPDTLLTMGDLGNTYCFLGELKKAKEFQFLVLEKRRTVLGEDHPNTLTTMGNLAITYKTLGQLKEAEKLEVVVLEKQRKILEEDHTDTLSTMGNLAVTYKHLGQLKMAEKLEVVVLEKRKKILGEDHPGTLRMMGNLASTYCEMSQLKEAEELAAVVLAKQQRILGEDHPDMLQTMGNLANIYHEMGQLKEAQELAVVVLEKRRKILGEDHPGTLRMMGNLANMYREMGQLKEAEELGIVVLEKRRKILGEHHSHTRAPDRPSKVTG</sequence>
<dbReference type="SUPFAM" id="SSF52540">
    <property type="entry name" value="P-loop containing nucleoside triphosphate hydrolases"/>
    <property type="match status" value="1"/>
</dbReference>
<dbReference type="InterPro" id="IPR011990">
    <property type="entry name" value="TPR-like_helical_dom_sf"/>
</dbReference>
<dbReference type="PANTHER" id="PTHR46082:SF6">
    <property type="entry name" value="AAA+ ATPASE DOMAIN-CONTAINING PROTEIN-RELATED"/>
    <property type="match status" value="1"/>
</dbReference>
<evidence type="ECO:0000259" key="2">
    <source>
        <dbReference type="Pfam" id="PF25000"/>
    </source>
</evidence>
<keyword evidence="4" id="KW-1185">Reference proteome</keyword>
<comment type="caution">
    <text evidence="3">The sequence shown here is derived from an EMBL/GenBank/DDBJ whole genome shotgun (WGS) entry which is preliminary data.</text>
</comment>
<dbReference type="Pfam" id="PF13374">
    <property type="entry name" value="TPR_10"/>
    <property type="match status" value="5"/>
</dbReference>
<organism evidence="3 4">
    <name type="scientific">Mycena maculata</name>
    <dbReference type="NCBI Taxonomy" id="230809"/>
    <lineage>
        <taxon>Eukaryota</taxon>
        <taxon>Fungi</taxon>
        <taxon>Dikarya</taxon>
        <taxon>Basidiomycota</taxon>
        <taxon>Agaricomycotina</taxon>
        <taxon>Agaricomycetes</taxon>
        <taxon>Agaricomycetidae</taxon>
        <taxon>Agaricales</taxon>
        <taxon>Marasmiineae</taxon>
        <taxon>Mycenaceae</taxon>
        <taxon>Mycena</taxon>
    </lineage>
</organism>
<feature type="compositionally biased region" description="Polar residues" evidence="1">
    <location>
        <begin position="1"/>
        <end position="10"/>
    </location>
</feature>
<evidence type="ECO:0000256" key="1">
    <source>
        <dbReference type="SAM" id="MobiDB-lite"/>
    </source>
</evidence>
<dbReference type="PRINTS" id="PR00381">
    <property type="entry name" value="KINESINLIGHT"/>
</dbReference>
<dbReference type="Gene3D" id="3.40.50.300">
    <property type="entry name" value="P-loop containing nucleotide triphosphate hydrolases"/>
    <property type="match status" value="1"/>
</dbReference>
<gene>
    <name evidence="3" type="ORF">DFH07DRAFT_990867</name>
</gene>
<dbReference type="EMBL" id="JARJLG010000176">
    <property type="protein sequence ID" value="KAJ7732343.1"/>
    <property type="molecule type" value="Genomic_DNA"/>
</dbReference>
<protein>
    <recommendedName>
        <fullName evidence="2">DUF7779 domain-containing protein</fullName>
    </recommendedName>
</protein>
<proteinExistence type="predicted"/>
<dbReference type="Pfam" id="PF13424">
    <property type="entry name" value="TPR_12"/>
    <property type="match status" value="1"/>
</dbReference>
<evidence type="ECO:0000313" key="4">
    <source>
        <dbReference type="Proteomes" id="UP001215280"/>
    </source>
</evidence>